<dbReference type="PRINTS" id="PR00813">
    <property type="entry name" value="BCTERIALGSPG"/>
</dbReference>
<dbReference type="Proteomes" id="UP000188273">
    <property type="component" value="Chromosome"/>
</dbReference>
<evidence type="ECO:0000256" key="9">
    <source>
        <dbReference type="ARBA" id="ARBA00023136"/>
    </source>
</evidence>
<dbReference type="AlphaFoldDB" id="A0A1Q2HQ69"/>
<dbReference type="NCBIfam" id="TIGR01710">
    <property type="entry name" value="typeII_sec_gspG"/>
    <property type="match status" value="1"/>
</dbReference>
<name>A0A1Q2HQ69_9BACT</name>
<dbReference type="SUPFAM" id="SSF54523">
    <property type="entry name" value="Pili subunits"/>
    <property type="match status" value="1"/>
</dbReference>
<dbReference type="RefSeq" id="WP_077539981.1">
    <property type="nucleotide sequence ID" value="NZ_CP019633.1"/>
</dbReference>
<dbReference type="OrthoDB" id="9795612at2"/>
<reference evidence="12" key="1">
    <citation type="submission" date="2017-02" db="EMBL/GenBank/DDBJ databases">
        <title>Comparative genomics and description of representatives of a novel lineage of planctomycetes thriving in anoxic sediments.</title>
        <authorList>
            <person name="Spring S."/>
            <person name="Bunk B."/>
            <person name="Sproer C."/>
            <person name="Klenk H.-P."/>
        </authorList>
    </citation>
    <scope>NUCLEOTIDE SEQUENCE [LARGE SCALE GENOMIC DNA]</scope>
    <source>
        <strain evidence="12">L21-RPul-D3</strain>
    </source>
</reference>
<dbReference type="GO" id="GO:0005886">
    <property type="term" value="C:plasma membrane"/>
    <property type="evidence" value="ECO:0007669"/>
    <property type="project" value="UniProtKB-SubCell"/>
</dbReference>
<dbReference type="KEGG" id="pbu:L21SP3_01187"/>
<gene>
    <name evidence="11" type="primary">xcpT_6</name>
    <name evidence="11" type="ORF">L21SP3_01187</name>
</gene>
<feature type="domain" description="Type II secretion system protein GspG C-terminal" evidence="10">
    <location>
        <begin position="33"/>
        <end position="140"/>
    </location>
</feature>
<comment type="subcellular location">
    <subcellularLocation>
        <location evidence="1">Cell inner membrane</location>
        <topology evidence="1">Single-pass membrane protein</topology>
    </subcellularLocation>
</comment>
<evidence type="ECO:0000313" key="11">
    <source>
        <dbReference type="EMBL" id="AQQ09383.1"/>
    </source>
</evidence>
<protein>
    <recommendedName>
        <fullName evidence="3">Type II secretion system core protein G</fullName>
    </recommendedName>
</protein>
<dbReference type="GO" id="GO:0015628">
    <property type="term" value="P:protein secretion by the type II secretion system"/>
    <property type="evidence" value="ECO:0007669"/>
    <property type="project" value="InterPro"/>
</dbReference>
<dbReference type="InterPro" id="IPR045584">
    <property type="entry name" value="Pilin-like"/>
</dbReference>
<dbReference type="PANTHER" id="PTHR30093:SF44">
    <property type="entry name" value="TYPE II SECRETION SYSTEM CORE PROTEIN G"/>
    <property type="match status" value="1"/>
</dbReference>
<dbReference type="EMBL" id="CP019633">
    <property type="protein sequence ID" value="AQQ09383.1"/>
    <property type="molecule type" value="Genomic_DNA"/>
</dbReference>
<evidence type="ECO:0000256" key="1">
    <source>
        <dbReference type="ARBA" id="ARBA00004377"/>
    </source>
</evidence>
<keyword evidence="9" id="KW-0472">Membrane</keyword>
<evidence type="ECO:0000256" key="8">
    <source>
        <dbReference type="ARBA" id="ARBA00022989"/>
    </source>
</evidence>
<dbReference type="PROSITE" id="PS00409">
    <property type="entry name" value="PROKAR_NTER_METHYL"/>
    <property type="match status" value="1"/>
</dbReference>
<keyword evidence="4" id="KW-1003">Cell membrane</keyword>
<keyword evidence="8" id="KW-1133">Transmembrane helix</keyword>
<evidence type="ECO:0000313" key="12">
    <source>
        <dbReference type="Proteomes" id="UP000188273"/>
    </source>
</evidence>
<comment type="similarity">
    <text evidence="2">Belongs to the GSP G family.</text>
</comment>
<dbReference type="STRING" id="1940790.L21SP3_01187"/>
<evidence type="ECO:0000256" key="5">
    <source>
        <dbReference type="ARBA" id="ARBA00022481"/>
    </source>
</evidence>
<evidence type="ECO:0000259" key="10">
    <source>
        <dbReference type="Pfam" id="PF08334"/>
    </source>
</evidence>
<dbReference type="NCBIfam" id="TIGR02532">
    <property type="entry name" value="IV_pilin_GFxxxE"/>
    <property type="match status" value="1"/>
</dbReference>
<dbReference type="InterPro" id="IPR013545">
    <property type="entry name" value="T2SS_protein-GspG_C"/>
</dbReference>
<dbReference type="Gene3D" id="3.30.700.10">
    <property type="entry name" value="Glycoprotein, Type 4 Pilin"/>
    <property type="match status" value="1"/>
</dbReference>
<evidence type="ECO:0000256" key="4">
    <source>
        <dbReference type="ARBA" id="ARBA00022475"/>
    </source>
</evidence>
<dbReference type="InterPro" id="IPR000983">
    <property type="entry name" value="Bac_GSPG_pilin"/>
</dbReference>
<evidence type="ECO:0000256" key="3">
    <source>
        <dbReference type="ARBA" id="ARBA00020042"/>
    </source>
</evidence>
<evidence type="ECO:0000256" key="2">
    <source>
        <dbReference type="ARBA" id="ARBA00009984"/>
    </source>
</evidence>
<dbReference type="Pfam" id="PF08334">
    <property type="entry name" value="T2SSG"/>
    <property type="match status" value="1"/>
</dbReference>
<dbReference type="Pfam" id="PF07963">
    <property type="entry name" value="N_methyl"/>
    <property type="match status" value="1"/>
</dbReference>
<accession>A0A1Q2HQ69</accession>
<dbReference type="GO" id="GO:0015627">
    <property type="term" value="C:type II protein secretion system complex"/>
    <property type="evidence" value="ECO:0007669"/>
    <property type="project" value="InterPro"/>
</dbReference>
<evidence type="ECO:0000256" key="7">
    <source>
        <dbReference type="ARBA" id="ARBA00022692"/>
    </source>
</evidence>
<dbReference type="PANTHER" id="PTHR30093">
    <property type="entry name" value="GENERAL SECRETION PATHWAY PROTEIN G"/>
    <property type="match status" value="1"/>
</dbReference>
<keyword evidence="5" id="KW-0488">Methylation</keyword>
<sequence length="144" mass="15715">MKKRKMNKGFSLVEVMAALIIIGLLTAIVAQNFLAQTDKARVKQTKANLKMLHNAVSQFKLDTGRYPSADEGLSVLVEEPADVQGWNPGGYLQTTDLPTDAWGNDFFYQEYPESGKPFVIISFGADGEAGGEGYDADLYSTDAN</sequence>
<evidence type="ECO:0000256" key="6">
    <source>
        <dbReference type="ARBA" id="ARBA00022519"/>
    </source>
</evidence>
<organism evidence="11 12">
    <name type="scientific">Sedimentisphaera cyanobacteriorum</name>
    <dbReference type="NCBI Taxonomy" id="1940790"/>
    <lineage>
        <taxon>Bacteria</taxon>
        <taxon>Pseudomonadati</taxon>
        <taxon>Planctomycetota</taxon>
        <taxon>Phycisphaerae</taxon>
        <taxon>Sedimentisphaerales</taxon>
        <taxon>Sedimentisphaeraceae</taxon>
        <taxon>Sedimentisphaera</taxon>
    </lineage>
</organism>
<proteinExistence type="inferred from homology"/>
<keyword evidence="6" id="KW-0997">Cell inner membrane</keyword>
<keyword evidence="12" id="KW-1185">Reference proteome</keyword>
<dbReference type="InterPro" id="IPR010054">
    <property type="entry name" value="Type2_sec_GspG"/>
</dbReference>
<keyword evidence="7" id="KW-0812">Transmembrane</keyword>
<dbReference type="InterPro" id="IPR012902">
    <property type="entry name" value="N_methyl_site"/>
</dbReference>